<dbReference type="RefSeq" id="WP_109348479.1">
    <property type="nucleotide sequence ID" value="NZ_BJUE01000036.1"/>
</dbReference>
<gene>
    <name evidence="2" type="ORF">DFR61_10290</name>
    <name evidence="1" type="ORF">NCTC10597_02411</name>
</gene>
<dbReference type="OrthoDB" id="7619731at2"/>
<evidence type="ECO:0000313" key="1">
    <source>
        <dbReference type="EMBL" id="STX10661.1"/>
    </source>
</evidence>
<accession>A0A8B4QD37</accession>
<proteinExistence type="predicted"/>
<dbReference type="EMBL" id="SNZG01000002">
    <property type="protein sequence ID" value="TDR43407.1"/>
    <property type="molecule type" value="Genomic_DNA"/>
</dbReference>
<reference evidence="2 4" key="2">
    <citation type="submission" date="2019-03" db="EMBL/GenBank/DDBJ databases">
        <title>Genomic Encyclopedia of Type Strains, Phase IV (KMG-IV): sequencing the most valuable type-strain genomes for metagenomic binning, comparative biology and taxonomic classification.</title>
        <authorList>
            <person name="Goeker M."/>
        </authorList>
    </citation>
    <scope>NUCLEOTIDE SEQUENCE [LARGE SCALE GENOMIC DNA]</scope>
    <source>
        <strain evidence="2 4">DSM 20580</strain>
    </source>
</reference>
<sequence>MSEEKLIDLLRQLNVEELEWDEVNVDQLVDSIINNIQTIEVSEREKTVIPILLDIIHKQMDEDSLEALALRCMKEDHLYSDIGDTESSNKITRAFSMLILKELLKRDVNDVFMSNLTFDRVRKEVLLYIDLEQDYRSYNVELGWVNSITYSIDAIHEMIKNTRLDPNLHTEMFQILVNKMFTFQNQYQFDEEEHTVDAIQELLKKGFSEKKLIDFFARVPAFLEKQKEKLNPFQYWNLYKNCKQLLMTMYVKMDLEKTNPLLFTEVKNCLTKL</sequence>
<organism evidence="1 3">
    <name type="scientific">Kurthia zopfii</name>
    <dbReference type="NCBI Taxonomy" id="1650"/>
    <lineage>
        <taxon>Bacteria</taxon>
        <taxon>Bacillati</taxon>
        <taxon>Bacillota</taxon>
        <taxon>Bacilli</taxon>
        <taxon>Bacillales</taxon>
        <taxon>Caryophanaceae</taxon>
        <taxon>Kurthia</taxon>
    </lineage>
</organism>
<reference evidence="1 3" key="1">
    <citation type="submission" date="2018-06" db="EMBL/GenBank/DDBJ databases">
        <authorList>
            <consortium name="Pathogen Informatics"/>
            <person name="Doyle S."/>
        </authorList>
    </citation>
    <scope>NUCLEOTIDE SEQUENCE [LARGE SCALE GENOMIC DNA]</scope>
    <source>
        <strain evidence="1 3">NCTC10597</strain>
    </source>
</reference>
<dbReference type="Proteomes" id="UP000254330">
    <property type="component" value="Unassembled WGS sequence"/>
</dbReference>
<evidence type="ECO:0000313" key="4">
    <source>
        <dbReference type="Proteomes" id="UP000294641"/>
    </source>
</evidence>
<name>A0A8B4QD37_9BACL</name>
<keyword evidence="4" id="KW-1185">Reference proteome</keyword>
<evidence type="ECO:0000313" key="3">
    <source>
        <dbReference type="Proteomes" id="UP000254330"/>
    </source>
</evidence>
<evidence type="ECO:0000313" key="2">
    <source>
        <dbReference type="EMBL" id="TDR43407.1"/>
    </source>
</evidence>
<dbReference type="Pfam" id="PF10978">
    <property type="entry name" value="DUF2785"/>
    <property type="match status" value="1"/>
</dbReference>
<comment type="caution">
    <text evidence="1">The sequence shown here is derived from an EMBL/GenBank/DDBJ whole genome shotgun (WGS) entry which is preliminary data.</text>
</comment>
<dbReference type="Proteomes" id="UP000294641">
    <property type="component" value="Unassembled WGS sequence"/>
</dbReference>
<dbReference type="InterPro" id="IPR021247">
    <property type="entry name" value="DUF2785"/>
</dbReference>
<dbReference type="AlphaFoldDB" id="A0A8B4QD37"/>
<protein>
    <submittedName>
        <fullName evidence="1">Protein of uncharacterized function (DUF2785)</fullName>
    </submittedName>
    <submittedName>
        <fullName evidence="2">Uncharacterized protein DUF2785</fullName>
    </submittedName>
</protein>
<dbReference type="EMBL" id="UGNP01000001">
    <property type="protein sequence ID" value="STX10661.1"/>
    <property type="molecule type" value="Genomic_DNA"/>
</dbReference>